<keyword evidence="1" id="KW-0805">Transcription regulation</keyword>
<dbReference type="PROSITE" id="PS01124">
    <property type="entry name" value="HTH_ARAC_FAMILY_2"/>
    <property type="match status" value="1"/>
</dbReference>
<feature type="domain" description="HTH araC/xylS-type" evidence="4">
    <location>
        <begin position="165"/>
        <end position="262"/>
    </location>
</feature>
<proteinExistence type="predicted"/>
<dbReference type="PANTHER" id="PTHR43280:SF2">
    <property type="entry name" value="HTH-TYPE TRANSCRIPTIONAL REGULATOR EXSA"/>
    <property type="match status" value="1"/>
</dbReference>
<protein>
    <submittedName>
        <fullName evidence="6">AraC family transcriptional regulator</fullName>
    </submittedName>
    <submittedName>
        <fullName evidence="5">Helix-turn-helix transcriptional regulator</fullName>
    </submittedName>
</protein>
<accession>A0A316WTH5</accession>
<dbReference type="RefSeq" id="WP_103232393.1">
    <property type="nucleotide sequence ID" value="NZ_PPEG02000003.1"/>
</dbReference>
<evidence type="ECO:0000259" key="4">
    <source>
        <dbReference type="PROSITE" id="PS01124"/>
    </source>
</evidence>
<name>A0A316WTH5_9FLAO</name>
<dbReference type="AlphaFoldDB" id="A0A316WTH5"/>
<dbReference type="EMBL" id="VTPV01000004">
    <property type="protein sequence ID" value="KAB1231077.1"/>
    <property type="molecule type" value="Genomic_DNA"/>
</dbReference>
<evidence type="ECO:0000256" key="3">
    <source>
        <dbReference type="ARBA" id="ARBA00023163"/>
    </source>
</evidence>
<dbReference type="PANTHER" id="PTHR43280">
    <property type="entry name" value="ARAC-FAMILY TRANSCRIPTIONAL REGULATOR"/>
    <property type="match status" value="1"/>
</dbReference>
<evidence type="ECO:0000313" key="7">
    <source>
        <dbReference type="Proteomes" id="UP000236413"/>
    </source>
</evidence>
<comment type="caution">
    <text evidence="6">The sequence shown here is derived from an EMBL/GenBank/DDBJ whole genome shotgun (WGS) entry which is preliminary data.</text>
</comment>
<dbReference type="Proteomes" id="UP000326384">
    <property type="component" value="Unassembled WGS sequence"/>
</dbReference>
<evidence type="ECO:0000256" key="2">
    <source>
        <dbReference type="ARBA" id="ARBA00023125"/>
    </source>
</evidence>
<evidence type="ECO:0000313" key="5">
    <source>
        <dbReference type="EMBL" id="KAB1231077.1"/>
    </source>
</evidence>
<dbReference type="Gene3D" id="1.10.10.60">
    <property type="entry name" value="Homeodomain-like"/>
    <property type="match status" value="1"/>
</dbReference>
<evidence type="ECO:0000256" key="1">
    <source>
        <dbReference type="ARBA" id="ARBA00023015"/>
    </source>
</evidence>
<dbReference type="GO" id="GO:0043565">
    <property type="term" value="F:sequence-specific DNA binding"/>
    <property type="evidence" value="ECO:0007669"/>
    <property type="project" value="InterPro"/>
</dbReference>
<evidence type="ECO:0000313" key="6">
    <source>
        <dbReference type="EMBL" id="PWN62538.1"/>
    </source>
</evidence>
<reference evidence="6 7" key="1">
    <citation type="submission" date="2018-04" db="EMBL/GenBank/DDBJ databases">
        <title>Chryseobacterium oncorhynchi 701B-08T from rainbow trout, and Chryseobacterium viscerum 687B-08T from diseased fish.</title>
        <authorList>
            <person name="Jeong J.-J."/>
            <person name="Lee Y.J."/>
            <person name="Pathiraja D."/>
            <person name="Park B."/>
            <person name="Choi I.-G."/>
            <person name="Kim K.D."/>
        </authorList>
    </citation>
    <scope>NUCLEOTIDE SEQUENCE [LARGE SCALE GENOMIC DNA]</scope>
    <source>
        <strain evidence="6 7">687B-08</strain>
    </source>
</reference>
<dbReference type="Proteomes" id="UP000236413">
    <property type="component" value="Unassembled WGS sequence"/>
</dbReference>
<gene>
    <name evidence="6" type="ORF">C1634_007080</name>
    <name evidence="5" type="ORF">F8D52_08375</name>
</gene>
<dbReference type="InterPro" id="IPR018060">
    <property type="entry name" value="HTH_AraC"/>
</dbReference>
<organism evidence="6 7">
    <name type="scientific">Chryseobacterium viscerum</name>
    <dbReference type="NCBI Taxonomy" id="1037377"/>
    <lineage>
        <taxon>Bacteria</taxon>
        <taxon>Pseudomonadati</taxon>
        <taxon>Bacteroidota</taxon>
        <taxon>Flavobacteriia</taxon>
        <taxon>Flavobacteriales</taxon>
        <taxon>Weeksellaceae</taxon>
        <taxon>Chryseobacterium group</taxon>
        <taxon>Chryseobacterium</taxon>
    </lineage>
</organism>
<dbReference type="GO" id="GO:0003700">
    <property type="term" value="F:DNA-binding transcription factor activity"/>
    <property type="evidence" value="ECO:0007669"/>
    <property type="project" value="InterPro"/>
</dbReference>
<dbReference type="SMART" id="SM00342">
    <property type="entry name" value="HTH_ARAC"/>
    <property type="match status" value="1"/>
</dbReference>
<reference evidence="5 8" key="2">
    <citation type="journal article" date="2019" name="Stand. Genomic Sci.">
        <title>Draft Whole-Genome Sequence of a Novel Chryseobacterium viscerum Strain Isolated from Fresh Water at Dripping Springs, New Mexico.</title>
        <authorList>
            <person name="Kyndt J.A."/>
            <person name="Moore T.C."/>
        </authorList>
    </citation>
    <scope>NUCLEOTIDE SEQUENCE [LARGE SCALE GENOMIC DNA]</scope>
    <source>
        <strain evidence="5 8">DPS</strain>
    </source>
</reference>
<dbReference type="SUPFAM" id="SSF46689">
    <property type="entry name" value="Homeodomain-like"/>
    <property type="match status" value="1"/>
</dbReference>
<keyword evidence="8" id="KW-1185">Reference proteome</keyword>
<dbReference type="EMBL" id="PPEG02000003">
    <property type="protein sequence ID" value="PWN62538.1"/>
    <property type="molecule type" value="Genomic_DNA"/>
</dbReference>
<keyword evidence="2" id="KW-0238">DNA-binding</keyword>
<keyword evidence="3" id="KW-0804">Transcription</keyword>
<dbReference type="InterPro" id="IPR009057">
    <property type="entry name" value="Homeodomain-like_sf"/>
</dbReference>
<sequence length="271" mass="31857">MDSHNNFTLRKPENPFLSTIVEYYFYIDIPVSQLTEEAEFMIPFPRITVGYFFDHPFMVVNNTLNKSQLINTAISRISTQKINVKPTTDRIKILGAHVRPFGLAYFTKKPINKLPWLINTQELFGNVAKDFMQKIHFLSDTEEMFNAIENVFLDNILIRDLSLITKAIDLIESNFGHIEITELSKQLNVTDRTLRNHFYEYVGCSPKEYFRVVKLKQIAFQMKYSENSLTQIAHDNNYFDQAHFNHELKDITGQSPKILRKEIPNFRFLQF</sequence>
<evidence type="ECO:0000313" key="8">
    <source>
        <dbReference type="Proteomes" id="UP000326384"/>
    </source>
</evidence>
<dbReference type="Pfam" id="PF12833">
    <property type="entry name" value="HTH_18"/>
    <property type="match status" value="1"/>
</dbReference>